<protein>
    <submittedName>
        <fullName evidence="11">Flavonoid 3'-monooxygenase-like</fullName>
    </submittedName>
</protein>
<reference evidence="10" key="1">
    <citation type="journal article" date="2015" name="Nat. Genet.">
        <title>The pineapple genome and the evolution of CAM photosynthesis.</title>
        <authorList>
            <person name="Ming R."/>
            <person name="VanBuren R."/>
            <person name="Wai C.M."/>
            <person name="Tang H."/>
            <person name="Schatz M.C."/>
            <person name="Bowers J.E."/>
            <person name="Lyons E."/>
            <person name="Wang M.L."/>
            <person name="Chen J."/>
            <person name="Biggers E."/>
            <person name="Zhang J."/>
            <person name="Huang L."/>
            <person name="Zhang L."/>
            <person name="Miao W."/>
            <person name="Zhang J."/>
            <person name="Ye Z."/>
            <person name="Miao C."/>
            <person name="Lin Z."/>
            <person name="Wang H."/>
            <person name="Zhou H."/>
            <person name="Yim W.C."/>
            <person name="Priest H.D."/>
            <person name="Zheng C."/>
            <person name="Woodhouse M."/>
            <person name="Edger P.P."/>
            <person name="Guyot R."/>
            <person name="Guo H.B."/>
            <person name="Guo H."/>
            <person name="Zheng G."/>
            <person name="Singh R."/>
            <person name="Sharma A."/>
            <person name="Min X."/>
            <person name="Zheng Y."/>
            <person name="Lee H."/>
            <person name="Gurtowski J."/>
            <person name="Sedlazeck F.J."/>
            <person name="Harkess A."/>
            <person name="McKain M.R."/>
            <person name="Liao Z."/>
            <person name="Fang J."/>
            <person name="Liu J."/>
            <person name="Zhang X."/>
            <person name="Zhang Q."/>
            <person name="Hu W."/>
            <person name="Qin Y."/>
            <person name="Wang K."/>
            <person name="Chen L.Y."/>
            <person name="Shirley N."/>
            <person name="Lin Y.R."/>
            <person name="Liu L.Y."/>
            <person name="Hernandez A.G."/>
            <person name="Wright C.L."/>
            <person name="Bulone V."/>
            <person name="Tuskan G.A."/>
            <person name="Heath K."/>
            <person name="Zee F."/>
            <person name="Moore P.H."/>
            <person name="Sunkar R."/>
            <person name="Leebens-Mack J.H."/>
            <person name="Mockler T."/>
            <person name="Bennetzen J.L."/>
            <person name="Freeling M."/>
            <person name="Sankoff D."/>
            <person name="Paterson A.H."/>
            <person name="Zhu X."/>
            <person name="Yang X."/>
            <person name="Smith J.A."/>
            <person name="Cushman J.C."/>
            <person name="Paull R.E."/>
            <person name="Yu Q."/>
        </authorList>
    </citation>
    <scope>NUCLEOTIDE SEQUENCE [LARGE SCALE GENOMIC DNA]</scope>
    <source>
        <strain evidence="10">cv. F153</strain>
    </source>
</reference>
<dbReference type="InterPro" id="IPR001128">
    <property type="entry name" value="Cyt_P450"/>
</dbReference>
<comment type="similarity">
    <text evidence="2 9">Belongs to the cytochrome P450 family.</text>
</comment>
<dbReference type="InterPro" id="IPR017972">
    <property type="entry name" value="Cyt_P450_CS"/>
</dbReference>
<evidence type="ECO:0000256" key="5">
    <source>
        <dbReference type="ARBA" id="ARBA00023002"/>
    </source>
</evidence>
<keyword evidence="4 8" id="KW-0479">Metal-binding</keyword>
<dbReference type="GO" id="GO:0016705">
    <property type="term" value="F:oxidoreductase activity, acting on paired donors, with incorporation or reduction of molecular oxygen"/>
    <property type="evidence" value="ECO:0007669"/>
    <property type="project" value="InterPro"/>
</dbReference>
<keyword evidence="3 8" id="KW-0349">Heme</keyword>
<evidence type="ECO:0000256" key="3">
    <source>
        <dbReference type="ARBA" id="ARBA00022617"/>
    </source>
</evidence>
<evidence type="ECO:0000256" key="2">
    <source>
        <dbReference type="ARBA" id="ARBA00010617"/>
    </source>
</evidence>
<dbReference type="OrthoDB" id="2789670at2759"/>
<dbReference type="PRINTS" id="PR00385">
    <property type="entry name" value="P450"/>
</dbReference>
<dbReference type="RefSeq" id="XP_020104754.1">
    <property type="nucleotide sequence ID" value="XM_020249165.1"/>
</dbReference>
<dbReference type="GO" id="GO:0020037">
    <property type="term" value="F:heme binding"/>
    <property type="evidence" value="ECO:0007669"/>
    <property type="project" value="InterPro"/>
</dbReference>
<comment type="cofactor">
    <cofactor evidence="1 8">
        <name>heme</name>
        <dbReference type="ChEBI" id="CHEBI:30413"/>
    </cofactor>
</comment>
<dbReference type="FunFam" id="1.10.630.10:FF:000207">
    <property type="entry name" value="Putative cytochrome P450 superfamily protein"/>
    <property type="match status" value="1"/>
</dbReference>
<proteinExistence type="inferred from homology"/>
<sequence>MDTLLLVFTLLLSSVLCYLFFFSKKRSGALRLPPGPKGWPILGNLLQLGPKPHHTLHALSKAHGPLFRLRFGFVDVVVASSAAVATEFLKVHDANFSNRPPNSGAEHTTYNYQLRPLASITSQHSTVRTSTSDELVLPPEMTYTTFHHHHTTTLWLLIPGSYPKPWRKHPLAETPPPTPSPAIPAVSARRRCCLVTRLILQDLFTAGTDTSTSTIEWAVAELIRHPKILKQAQVELDSIIGPARLVSESDLPNLPTLQAIIKESLRLHPSAPLSLPRMAAEGCEINGYCIPKQATLLVNIWAIGRDPAIWPDPLEFSPARFLPGGANESVDVKGSDFELIPFGAGRRICAGLSLGLRMVQLMTATLVHAFDWTLPDGQPSEKLDMEEAYGLTLQRAVPLVVRPVPRLLQKAYESIEK</sequence>
<organism evidence="10 11">
    <name type="scientific">Ananas comosus</name>
    <name type="common">Pineapple</name>
    <name type="synonym">Ananas ananas</name>
    <dbReference type="NCBI Taxonomy" id="4615"/>
    <lineage>
        <taxon>Eukaryota</taxon>
        <taxon>Viridiplantae</taxon>
        <taxon>Streptophyta</taxon>
        <taxon>Embryophyta</taxon>
        <taxon>Tracheophyta</taxon>
        <taxon>Spermatophyta</taxon>
        <taxon>Magnoliopsida</taxon>
        <taxon>Liliopsida</taxon>
        <taxon>Poales</taxon>
        <taxon>Bromeliaceae</taxon>
        <taxon>Bromelioideae</taxon>
        <taxon>Ananas</taxon>
    </lineage>
</organism>
<dbReference type="GeneID" id="109721514"/>
<dbReference type="AlphaFoldDB" id="A0A6P5G8Y9"/>
<dbReference type="Gene3D" id="1.10.630.10">
    <property type="entry name" value="Cytochrome P450"/>
    <property type="match status" value="2"/>
</dbReference>
<evidence type="ECO:0000256" key="7">
    <source>
        <dbReference type="ARBA" id="ARBA00023033"/>
    </source>
</evidence>
<keyword evidence="6 8" id="KW-0408">Iron</keyword>
<dbReference type="SUPFAM" id="SSF48264">
    <property type="entry name" value="Cytochrome P450"/>
    <property type="match status" value="1"/>
</dbReference>
<dbReference type="Proteomes" id="UP000515123">
    <property type="component" value="Linkage group 15"/>
</dbReference>
<dbReference type="PANTHER" id="PTHR47944">
    <property type="entry name" value="CYTOCHROME P450 98A9"/>
    <property type="match status" value="1"/>
</dbReference>
<evidence type="ECO:0000256" key="8">
    <source>
        <dbReference type="PIRSR" id="PIRSR602403-1"/>
    </source>
</evidence>
<dbReference type="GO" id="GO:0004497">
    <property type="term" value="F:monooxygenase activity"/>
    <property type="evidence" value="ECO:0007669"/>
    <property type="project" value="UniProtKB-KW"/>
</dbReference>
<gene>
    <name evidence="11" type="primary">LOC109721514</name>
</gene>
<evidence type="ECO:0000256" key="6">
    <source>
        <dbReference type="ARBA" id="ARBA00023004"/>
    </source>
</evidence>
<dbReference type="PROSITE" id="PS00086">
    <property type="entry name" value="CYTOCHROME_P450"/>
    <property type="match status" value="1"/>
</dbReference>
<evidence type="ECO:0000256" key="4">
    <source>
        <dbReference type="ARBA" id="ARBA00022723"/>
    </source>
</evidence>
<evidence type="ECO:0000256" key="9">
    <source>
        <dbReference type="RuleBase" id="RU000461"/>
    </source>
</evidence>
<dbReference type="Pfam" id="PF00067">
    <property type="entry name" value="p450"/>
    <property type="match status" value="2"/>
</dbReference>
<keyword evidence="10" id="KW-1185">Reference proteome</keyword>
<feature type="binding site" description="axial binding residue" evidence="8">
    <location>
        <position position="349"/>
    </location>
    <ligand>
        <name>heme</name>
        <dbReference type="ChEBI" id="CHEBI:30413"/>
    </ligand>
    <ligandPart>
        <name>Fe</name>
        <dbReference type="ChEBI" id="CHEBI:18248"/>
    </ligandPart>
</feature>
<dbReference type="PRINTS" id="PR00465">
    <property type="entry name" value="EP450IV"/>
</dbReference>
<reference evidence="11" key="2">
    <citation type="submission" date="2025-08" db="UniProtKB">
        <authorList>
            <consortium name="RefSeq"/>
        </authorList>
    </citation>
    <scope>IDENTIFICATION</scope>
    <source>
        <tissue evidence="11">Leaf</tissue>
    </source>
</reference>
<keyword evidence="5 9" id="KW-0560">Oxidoreductase</keyword>
<dbReference type="PANTHER" id="PTHR47944:SF18">
    <property type="entry name" value="FLAVONOID 3'-MONOOXYGENASE"/>
    <property type="match status" value="1"/>
</dbReference>
<accession>A0A6P5G8Y9</accession>
<keyword evidence="7 9" id="KW-0503">Monooxygenase</keyword>
<name>A0A6P5G8Y9_ANACO</name>
<evidence type="ECO:0000313" key="11">
    <source>
        <dbReference type="RefSeq" id="XP_020104754.1"/>
    </source>
</evidence>
<evidence type="ECO:0000313" key="10">
    <source>
        <dbReference type="Proteomes" id="UP000515123"/>
    </source>
</evidence>
<evidence type="ECO:0000256" key="1">
    <source>
        <dbReference type="ARBA" id="ARBA00001971"/>
    </source>
</evidence>
<dbReference type="GO" id="GO:0005506">
    <property type="term" value="F:iron ion binding"/>
    <property type="evidence" value="ECO:0007669"/>
    <property type="project" value="InterPro"/>
</dbReference>
<dbReference type="InterPro" id="IPR036396">
    <property type="entry name" value="Cyt_P450_sf"/>
</dbReference>
<dbReference type="InterPro" id="IPR002403">
    <property type="entry name" value="Cyt_P450_E_grp-IV"/>
</dbReference>